<organism evidence="3 4">
    <name type="scientific">Stieleria marina</name>
    <dbReference type="NCBI Taxonomy" id="1930275"/>
    <lineage>
        <taxon>Bacteria</taxon>
        <taxon>Pseudomonadati</taxon>
        <taxon>Planctomycetota</taxon>
        <taxon>Planctomycetia</taxon>
        <taxon>Pirellulales</taxon>
        <taxon>Pirellulaceae</taxon>
        <taxon>Stieleria</taxon>
    </lineage>
</organism>
<sequence>MKSLVALLVIAIVAIVGVVMIRKGNRAGWLLMAIVLIMLVAGVIYRQRDAITTMIAQRGNADVQNPFTPSEPEVADLTRAWQSFRGGPKQAHALSAKKLGDVSWESPRWKYSFSGTGLSSPSVANNRIVLTQTDEQQQTNQLVTIDFDAGEEMAVVDLPFGNPGPIHANNSYATVTPAVDSDHSYAVSVVDRSVYLTSVNLSGEQAWSCEIGTYWTQHGIGSSPCLYRGLVICAVEGLDAPFAVAVDAASGKIVWRKRLRPSQWNFGTPVVASLCERDQLLLATHKEVLSMNPLTGSEYWSCAWSADRAANCVVASPTHVFASSTSPESEIICIRGDGNGDVTESHLVWQQERGAGYVVSPVLVSQGLLTITDDGIAHLLNVETGDVIDRMRLGGDVFSSPICLDNQVLAIDHEGVLSVLEVVEDKITRLSRFDLGEPTKSTPAVWNDRLFVRSEKTLWCWELDKPPTPESTTAAIGKSQE</sequence>
<keyword evidence="4" id="KW-1185">Reference proteome</keyword>
<dbReference type="InterPro" id="IPR015943">
    <property type="entry name" value="WD40/YVTN_repeat-like_dom_sf"/>
</dbReference>
<dbReference type="OrthoDB" id="244732at2"/>
<evidence type="ECO:0000313" key="3">
    <source>
        <dbReference type="EMBL" id="QDT08722.1"/>
    </source>
</evidence>
<dbReference type="Gene3D" id="2.130.10.10">
    <property type="entry name" value="YVTN repeat-like/Quinoprotein amine dehydrogenase"/>
    <property type="match status" value="1"/>
</dbReference>
<keyword evidence="1" id="KW-0812">Transmembrane</keyword>
<dbReference type="SUPFAM" id="SSF50998">
    <property type="entry name" value="Quinoprotein alcohol dehydrogenase-like"/>
    <property type="match status" value="1"/>
</dbReference>
<gene>
    <name evidence="3" type="primary">bamB_1</name>
    <name evidence="3" type="ORF">K239x_06630</name>
</gene>
<evidence type="ECO:0000256" key="1">
    <source>
        <dbReference type="SAM" id="Phobius"/>
    </source>
</evidence>
<dbReference type="InterPro" id="IPR011047">
    <property type="entry name" value="Quinoprotein_ADH-like_sf"/>
</dbReference>
<feature type="domain" description="Pyrrolo-quinoline quinone repeat" evidence="2">
    <location>
        <begin position="178"/>
        <end position="387"/>
    </location>
</feature>
<protein>
    <submittedName>
        <fullName evidence="3">Outer membrane protein assembly factor BamB</fullName>
    </submittedName>
</protein>
<evidence type="ECO:0000259" key="2">
    <source>
        <dbReference type="Pfam" id="PF13360"/>
    </source>
</evidence>
<feature type="transmembrane region" description="Helical" evidence="1">
    <location>
        <begin position="27"/>
        <end position="45"/>
    </location>
</feature>
<dbReference type="PANTHER" id="PTHR34512:SF30">
    <property type="entry name" value="OUTER MEMBRANE PROTEIN ASSEMBLY FACTOR BAMB"/>
    <property type="match status" value="1"/>
</dbReference>
<reference evidence="3 4" key="1">
    <citation type="submission" date="2019-02" db="EMBL/GenBank/DDBJ databases">
        <title>Deep-cultivation of Planctomycetes and their phenomic and genomic characterization uncovers novel biology.</title>
        <authorList>
            <person name="Wiegand S."/>
            <person name="Jogler M."/>
            <person name="Boedeker C."/>
            <person name="Pinto D."/>
            <person name="Vollmers J."/>
            <person name="Rivas-Marin E."/>
            <person name="Kohn T."/>
            <person name="Peeters S.H."/>
            <person name="Heuer A."/>
            <person name="Rast P."/>
            <person name="Oberbeckmann S."/>
            <person name="Bunk B."/>
            <person name="Jeske O."/>
            <person name="Meyerdierks A."/>
            <person name="Storesund J.E."/>
            <person name="Kallscheuer N."/>
            <person name="Luecker S."/>
            <person name="Lage O.M."/>
            <person name="Pohl T."/>
            <person name="Merkel B.J."/>
            <person name="Hornburger P."/>
            <person name="Mueller R.-W."/>
            <person name="Bruemmer F."/>
            <person name="Labrenz M."/>
            <person name="Spormann A.M."/>
            <person name="Op den Camp H."/>
            <person name="Overmann J."/>
            <person name="Amann R."/>
            <person name="Jetten M.S.M."/>
            <person name="Mascher T."/>
            <person name="Medema M.H."/>
            <person name="Devos D.P."/>
            <person name="Kaster A.-K."/>
            <person name="Ovreas L."/>
            <person name="Rohde M."/>
            <person name="Galperin M.Y."/>
            <person name="Jogler C."/>
        </authorList>
    </citation>
    <scope>NUCLEOTIDE SEQUENCE [LARGE SCALE GENOMIC DNA]</scope>
    <source>
        <strain evidence="3 4">K23_9</strain>
    </source>
</reference>
<dbReference type="Pfam" id="PF13360">
    <property type="entry name" value="PQQ_2"/>
    <property type="match status" value="1"/>
</dbReference>
<dbReference type="AlphaFoldDB" id="A0A517NNN1"/>
<dbReference type="EMBL" id="CP036526">
    <property type="protein sequence ID" value="QDT08722.1"/>
    <property type="molecule type" value="Genomic_DNA"/>
</dbReference>
<dbReference type="InterPro" id="IPR002372">
    <property type="entry name" value="PQQ_rpt_dom"/>
</dbReference>
<dbReference type="PANTHER" id="PTHR34512">
    <property type="entry name" value="CELL SURFACE PROTEIN"/>
    <property type="match status" value="1"/>
</dbReference>
<evidence type="ECO:0000313" key="4">
    <source>
        <dbReference type="Proteomes" id="UP000319817"/>
    </source>
</evidence>
<proteinExistence type="predicted"/>
<dbReference type="Proteomes" id="UP000319817">
    <property type="component" value="Chromosome"/>
</dbReference>
<keyword evidence="1" id="KW-0472">Membrane</keyword>
<dbReference type="RefSeq" id="WP_145416215.1">
    <property type="nucleotide sequence ID" value="NZ_CP036526.1"/>
</dbReference>
<name>A0A517NNN1_9BACT</name>
<accession>A0A517NNN1</accession>
<keyword evidence="1" id="KW-1133">Transmembrane helix</keyword>